<name>A0ABS1YNC9_9ACTN</name>
<dbReference type="RefSeq" id="WP_203151279.1">
    <property type="nucleotide sequence ID" value="NZ_JAEVHL010000220.1"/>
</dbReference>
<proteinExistence type="predicted"/>
<protein>
    <submittedName>
        <fullName evidence="2">Uncharacterized protein</fullName>
    </submittedName>
</protein>
<comment type="caution">
    <text evidence="2">The sequence shown here is derived from an EMBL/GenBank/DDBJ whole genome shotgun (WGS) entry which is preliminary data.</text>
</comment>
<feature type="region of interest" description="Disordered" evidence="1">
    <location>
        <begin position="65"/>
        <end position="110"/>
    </location>
</feature>
<dbReference type="EMBL" id="JAEVHL010000220">
    <property type="protein sequence ID" value="MBM0278942.1"/>
    <property type="molecule type" value="Genomic_DNA"/>
</dbReference>
<sequence>MSDAYVVGDPDGLSPLLVALRDAVARELHAQLALRGERIELADLPEVAYQVTIQVERTLRGWRPARPAGAEEHRAEVDSLTGVAGEVQPHGRYPRVDDNPGNDVAPVTVS</sequence>
<gene>
    <name evidence="2" type="ORF">JM949_28515</name>
</gene>
<evidence type="ECO:0000313" key="2">
    <source>
        <dbReference type="EMBL" id="MBM0278942.1"/>
    </source>
</evidence>
<accession>A0ABS1YNC9</accession>
<organism evidence="2 3">
    <name type="scientific">Micromonospora tarensis</name>
    <dbReference type="NCBI Taxonomy" id="2806100"/>
    <lineage>
        <taxon>Bacteria</taxon>
        <taxon>Bacillati</taxon>
        <taxon>Actinomycetota</taxon>
        <taxon>Actinomycetes</taxon>
        <taxon>Micromonosporales</taxon>
        <taxon>Micromonosporaceae</taxon>
        <taxon>Micromonospora</taxon>
    </lineage>
</organism>
<evidence type="ECO:0000256" key="1">
    <source>
        <dbReference type="SAM" id="MobiDB-lite"/>
    </source>
</evidence>
<evidence type="ECO:0000313" key="3">
    <source>
        <dbReference type="Proteomes" id="UP000622245"/>
    </source>
</evidence>
<dbReference type="Proteomes" id="UP000622245">
    <property type="component" value="Unassembled WGS sequence"/>
</dbReference>
<keyword evidence="3" id="KW-1185">Reference proteome</keyword>
<reference evidence="2 3" key="1">
    <citation type="submission" date="2021-01" db="EMBL/GenBank/DDBJ databases">
        <title>Draft genome sequence of Micromonospora sp. strain STR1s_6.</title>
        <authorList>
            <person name="Karlyshev A."/>
            <person name="Jawad R."/>
        </authorList>
    </citation>
    <scope>NUCLEOTIDE SEQUENCE [LARGE SCALE GENOMIC DNA]</scope>
    <source>
        <strain evidence="2 3">STR1S-6</strain>
    </source>
</reference>